<dbReference type="SUPFAM" id="SSF51182">
    <property type="entry name" value="RmlC-like cupins"/>
    <property type="match status" value="1"/>
</dbReference>
<dbReference type="InterPro" id="IPR014710">
    <property type="entry name" value="RmlC-like_jellyroll"/>
</dbReference>
<feature type="domain" description="Cupin type-2" evidence="1">
    <location>
        <begin position="44"/>
        <end position="107"/>
    </location>
</feature>
<organism evidence="2 3">
    <name type="scientific">Burkholderia paludis</name>
    <dbReference type="NCBI Taxonomy" id="1506587"/>
    <lineage>
        <taxon>Bacteria</taxon>
        <taxon>Pseudomonadati</taxon>
        <taxon>Pseudomonadota</taxon>
        <taxon>Betaproteobacteria</taxon>
        <taxon>Burkholderiales</taxon>
        <taxon>Burkholderiaceae</taxon>
        <taxon>Burkholderia</taxon>
        <taxon>Burkholderia cepacia complex</taxon>
    </lineage>
</organism>
<evidence type="ECO:0000313" key="3">
    <source>
        <dbReference type="Proteomes" id="UP000494330"/>
    </source>
</evidence>
<dbReference type="CDD" id="cd20299">
    <property type="entry name" value="cupin_YP766765-like"/>
    <property type="match status" value="1"/>
</dbReference>
<dbReference type="Pfam" id="PF07883">
    <property type="entry name" value="Cupin_2"/>
    <property type="match status" value="1"/>
</dbReference>
<keyword evidence="3" id="KW-1185">Reference proteome</keyword>
<evidence type="ECO:0000313" key="2">
    <source>
        <dbReference type="EMBL" id="VWB07397.1"/>
    </source>
</evidence>
<accession>A0A6J5DD26</accession>
<dbReference type="InterPro" id="IPR011051">
    <property type="entry name" value="RmlC_Cupin_sf"/>
</dbReference>
<protein>
    <recommendedName>
        <fullName evidence="1">Cupin type-2 domain-containing protein</fullName>
    </recommendedName>
</protein>
<gene>
    <name evidence="2" type="ORF">BPA30113_00033</name>
</gene>
<sequence>MKVTRYGEARRYEAPNHHDMRSLRLQGFAPGGPESFWVGLSHFLPAGGAGPDSIPMERVYVVLAGEVTIRIGSQEVVLGPLDSCAIPSNEVREVRNNSNEVATMLVVMPYAETAA</sequence>
<dbReference type="Gene3D" id="2.60.120.10">
    <property type="entry name" value="Jelly Rolls"/>
    <property type="match status" value="1"/>
</dbReference>
<dbReference type="Proteomes" id="UP000494330">
    <property type="component" value="Unassembled WGS sequence"/>
</dbReference>
<proteinExistence type="predicted"/>
<name>A0A6J5DD26_9BURK</name>
<dbReference type="RefSeq" id="WP_031400622.1">
    <property type="nucleotide sequence ID" value="NZ_CABVQD010000001.1"/>
</dbReference>
<dbReference type="AlphaFoldDB" id="A0A6J5DD26"/>
<evidence type="ECO:0000259" key="1">
    <source>
        <dbReference type="Pfam" id="PF07883"/>
    </source>
</evidence>
<dbReference type="InterPro" id="IPR013096">
    <property type="entry name" value="Cupin_2"/>
</dbReference>
<reference evidence="2 3" key="1">
    <citation type="submission" date="2019-09" db="EMBL/GenBank/DDBJ databases">
        <authorList>
            <person name="Depoorter E."/>
        </authorList>
    </citation>
    <scope>NUCLEOTIDE SEQUENCE [LARGE SCALE GENOMIC DNA]</scope>
    <source>
        <strain evidence="2">LMG 30113</strain>
    </source>
</reference>
<dbReference type="EMBL" id="CABVQD010000001">
    <property type="protein sequence ID" value="VWB07397.1"/>
    <property type="molecule type" value="Genomic_DNA"/>
</dbReference>